<dbReference type="InterPro" id="IPR059010">
    <property type="entry name" value="TMEM179-179B"/>
</dbReference>
<evidence type="ECO:0000256" key="10">
    <source>
        <dbReference type="ARBA" id="ARBA00023288"/>
    </source>
</evidence>
<dbReference type="FunFam" id="3.40.50.300:FF:000069">
    <property type="entry name" value="Ras GTP-binding protein YPT1"/>
    <property type="match status" value="1"/>
</dbReference>
<dbReference type="SMART" id="SM00177">
    <property type="entry name" value="ARF"/>
    <property type="match status" value="1"/>
</dbReference>
<accession>A0A8J2RC02</accession>
<dbReference type="SUPFAM" id="SSF52540">
    <property type="entry name" value="P-loop containing nucleoside triphosphate hydrolases"/>
    <property type="match status" value="1"/>
</dbReference>
<dbReference type="EMBL" id="CAKKLH010000003">
    <property type="protein sequence ID" value="CAH0098557.1"/>
    <property type="molecule type" value="Genomic_DNA"/>
</dbReference>
<dbReference type="Proteomes" id="UP000789390">
    <property type="component" value="Unassembled WGS sequence"/>
</dbReference>
<keyword evidence="4 14" id="KW-0812">Transmembrane</keyword>
<feature type="compositionally biased region" description="Polar residues" evidence="13">
    <location>
        <begin position="408"/>
        <end position="424"/>
    </location>
</feature>
<evidence type="ECO:0000256" key="4">
    <source>
        <dbReference type="ARBA" id="ARBA00022692"/>
    </source>
</evidence>
<evidence type="ECO:0000256" key="7">
    <source>
        <dbReference type="ARBA" id="ARBA00022989"/>
    </source>
</evidence>
<gene>
    <name evidence="15" type="ORF">DGAL_LOCUS640</name>
</gene>
<feature type="transmembrane region" description="Helical" evidence="14">
    <location>
        <begin position="165"/>
        <end position="186"/>
    </location>
</feature>
<feature type="transmembrane region" description="Helical" evidence="14">
    <location>
        <begin position="54"/>
        <end position="78"/>
    </location>
</feature>
<evidence type="ECO:0000256" key="9">
    <source>
        <dbReference type="ARBA" id="ARBA00023136"/>
    </source>
</evidence>
<evidence type="ECO:0000256" key="11">
    <source>
        <dbReference type="ARBA" id="ARBA00023289"/>
    </source>
</evidence>
<dbReference type="AlphaFoldDB" id="A0A8J2RC02"/>
<feature type="transmembrane region" description="Helical" evidence="14">
    <location>
        <begin position="99"/>
        <end position="123"/>
    </location>
</feature>
<dbReference type="PROSITE" id="PS51419">
    <property type="entry name" value="RAB"/>
    <property type="match status" value="1"/>
</dbReference>
<dbReference type="SMART" id="SM00173">
    <property type="entry name" value="RAS"/>
    <property type="match status" value="1"/>
</dbReference>
<dbReference type="Pfam" id="PF26158">
    <property type="entry name" value="Claudin_TMEM179-179B"/>
    <property type="match status" value="1"/>
</dbReference>
<comment type="caution">
    <text evidence="15">The sequence shown here is derived from an EMBL/GenBank/DDBJ whole genome shotgun (WGS) entry which is preliminary data.</text>
</comment>
<dbReference type="NCBIfam" id="TIGR00231">
    <property type="entry name" value="small_GTP"/>
    <property type="match status" value="1"/>
</dbReference>
<name>A0A8J2RC02_9CRUS</name>
<keyword evidence="9 14" id="KW-0472">Membrane</keyword>
<dbReference type="SMART" id="SM00176">
    <property type="entry name" value="RAN"/>
    <property type="match status" value="1"/>
</dbReference>
<dbReference type="OrthoDB" id="6423876at2759"/>
<dbReference type="InterPro" id="IPR050227">
    <property type="entry name" value="Rab"/>
</dbReference>
<evidence type="ECO:0008006" key="17">
    <source>
        <dbReference type="Google" id="ProtNLM"/>
    </source>
</evidence>
<dbReference type="Pfam" id="PF00071">
    <property type="entry name" value="Ras"/>
    <property type="match status" value="1"/>
</dbReference>
<evidence type="ECO:0000256" key="6">
    <source>
        <dbReference type="ARBA" id="ARBA00022927"/>
    </source>
</evidence>
<organism evidence="15 16">
    <name type="scientific">Daphnia galeata</name>
    <dbReference type="NCBI Taxonomy" id="27404"/>
    <lineage>
        <taxon>Eukaryota</taxon>
        <taxon>Metazoa</taxon>
        <taxon>Ecdysozoa</taxon>
        <taxon>Arthropoda</taxon>
        <taxon>Crustacea</taxon>
        <taxon>Branchiopoda</taxon>
        <taxon>Diplostraca</taxon>
        <taxon>Cladocera</taxon>
        <taxon>Anomopoda</taxon>
        <taxon>Daphniidae</taxon>
        <taxon>Daphnia</taxon>
    </lineage>
</organism>
<comment type="similarity">
    <text evidence="2">Belongs to the small GTPase superfamily. Rab family.</text>
</comment>
<dbReference type="CDD" id="cd01869">
    <property type="entry name" value="Rab1_Ypt1"/>
    <property type="match status" value="1"/>
</dbReference>
<evidence type="ECO:0000256" key="1">
    <source>
        <dbReference type="ARBA" id="ARBA00004141"/>
    </source>
</evidence>
<evidence type="ECO:0000313" key="15">
    <source>
        <dbReference type="EMBL" id="CAH0098557.1"/>
    </source>
</evidence>
<comment type="similarity">
    <text evidence="12">Belongs to the TMEM179 family.</text>
</comment>
<dbReference type="InterPro" id="IPR001806">
    <property type="entry name" value="Small_GTPase"/>
</dbReference>
<keyword evidence="7 14" id="KW-1133">Transmembrane helix</keyword>
<dbReference type="SMART" id="SM00175">
    <property type="entry name" value="RAB"/>
    <property type="match status" value="1"/>
</dbReference>
<keyword evidence="10" id="KW-0449">Lipoprotein</keyword>
<dbReference type="PROSITE" id="PS51421">
    <property type="entry name" value="RAS"/>
    <property type="match status" value="1"/>
</dbReference>
<evidence type="ECO:0000256" key="3">
    <source>
        <dbReference type="ARBA" id="ARBA00022448"/>
    </source>
</evidence>
<dbReference type="InterPro" id="IPR005225">
    <property type="entry name" value="Small_GTP-bd"/>
</dbReference>
<evidence type="ECO:0000256" key="14">
    <source>
        <dbReference type="SAM" id="Phobius"/>
    </source>
</evidence>
<evidence type="ECO:0000256" key="5">
    <source>
        <dbReference type="ARBA" id="ARBA00022741"/>
    </source>
</evidence>
<dbReference type="GO" id="GO:0003924">
    <property type="term" value="F:GTPase activity"/>
    <property type="evidence" value="ECO:0007669"/>
    <property type="project" value="InterPro"/>
</dbReference>
<dbReference type="PRINTS" id="PR00449">
    <property type="entry name" value="RASTRNSFRMNG"/>
</dbReference>
<dbReference type="PROSITE" id="PS51417">
    <property type="entry name" value="ARF"/>
    <property type="match status" value="1"/>
</dbReference>
<dbReference type="GO" id="GO:0005525">
    <property type="term" value="F:GTP binding"/>
    <property type="evidence" value="ECO:0007669"/>
    <property type="project" value="UniProtKB-KW"/>
</dbReference>
<evidence type="ECO:0000256" key="13">
    <source>
        <dbReference type="SAM" id="MobiDB-lite"/>
    </source>
</evidence>
<evidence type="ECO:0000313" key="16">
    <source>
        <dbReference type="Proteomes" id="UP000789390"/>
    </source>
</evidence>
<keyword evidence="11" id="KW-0636">Prenylation</keyword>
<evidence type="ECO:0000256" key="2">
    <source>
        <dbReference type="ARBA" id="ARBA00006270"/>
    </source>
</evidence>
<evidence type="ECO:0000256" key="12">
    <source>
        <dbReference type="ARBA" id="ARBA00093776"/>
    </source>
</evidence>
<dbReference type="InterPro" id="IPR057289">
    <property type="entry name" value="Rab1/Ypt1"/>
</dbReference>
<dbReference type="SMART" id="SM00174">
    <property type="entry name" value="RHO"/>
    <property type="match status" value="1"/>
</dbReference>
<dbReference type="GO" id="GO:0015031">
    <property type="term" value="P:protein transport"/>
    <property type="evidence" value="ECO:0007669"/>
    <property type="project" value="UniProtKB-KW"/>
</dbReference>
<evidence type="ECO:0000256" key="8">
    <source>
        <dbReference type="ARBA" id="ARBA00023134"/>
    </source>
</evidence>
<protein>
    <recommendedName>
        <fullName evidence="17">EOG090X0BKO</fullName>
    </recommendedName>
</protein>
<reference evidence="15" key="1">
    <citation type="submission" date="2021-11" db="EMBL/GenBank/DDBJ databases">
        <authorList>
            <person name="Schell T."/>
        </authorList>
    </citation>
    <scope>NUCLEOTIDE SEQUENCE</scope>
    <source>
        <strain evidence="15">M5</strain>
    </source>
</reference>
<keyword evidence="3" id="KW-0813">Transport</keyword>
<dbReference type="InterPro" id="IPR027417">
    <property type="entry name" value="P-loop_NTPase"/>
</dbReference>
<dbReference type="PANTHER" id="PTHR47977">
    <property type="entry name" value="RAS-RELATED PROTEIN RAB"/>
    <property type="match status" value="1"/>
</dbReference>
<comment type="subcellular location">
    <subcellularLocation>
        <location evidence="1">Membrane</location>
        <topology evidence="1">Multi-pass membrane protein</topology>
    </subcellularLocation>
</comment>
<dbReference type="Gene3D" id="3.40.50.300">
    <property type="entry name" value="P-loop containing nucleotide triphosphate hydrolases"/>
    <property type="match status" value="1"/>
</dbReference>
<keyword evidence="16" id="KW-1185">Reference proteome</keyword>
<dbReference type="PROSITE" id="PS51420">
    <property type="entry name" value="RHO"/>
    <property type="match status" value="1"/>
</dbReference>
<keyword evidence="5" id="KW-0547">Nucleotide-binding</keyword>
<feature type="region of interest" description="Disordered" evidence="13">
    <location>
        <begin position="394"/>
        <end position="424"/>
    </location>
</feature>
<proteinExistence type="inferred from homology"/>
<keyword evidence="6" id="KW-0653">Protein transport</keyword>
<keyword evidence="8" id="KW-0342">GTP-binding</keyword>
<sequence length="424" mass="47015">MNVLLVIQITVYILALVLALCISVPVIIHQKDFKGHCLLFSRGTWRETDGQFVITWAPSAYCVFVIISGVILLTACCIQIHRLGHFLYRGLDSSFLSAFVDAVGSAFLCFLSLASAMIITLGFGTWCGDITQRFEECSYAEDENIDQVDNINTSGFYLLLGTAQFGAWASWACWVGLAVCAVLKLCRYHQRENIRVSMAKERRRLLTDGLPPRSSSDDAMLGLFDCDYLFKLLLIGDSGVGKSCLLLRFADDTYSESYISTIGVDFKIRTIDLDGKTIKLQIWDTAGQERFRTITSSYYRGAHGIIVVYDCTDQESFNNVKQWLQEIDRYACENVNKLLVGNKCDLSTKKVVDYAAAKEYAEQLGIPFLETSAKNATNVEQAFMTMAAEIKNRMGPPSAPSDGVGGININSSSRPVEQSKSGCC</sequence>